<dbReference type="GO" id="GO:0005975">
    <property type="term" value="P:carbohydrate metabolic process"/>
    <property type="evidence" value="ECO:0007669"/>
    <property type="project" value="InterPro"/>
</dbReference>
<dbReference type="PANTHER" id="PTHR42899">
    <property type="entry name" value="SPERMATOGENESIS-ASSOCIATED PROTEIN 20"/>
    <property type="match status" value="1"/>
</dbReference>
<reference evidence="2" key="1">
    <citation type="submission" date="2020-12" db="EMBL/GenBank/DDBJ databases">
        <authorList>
            <person name="Iha C."/>
        </authorList>
    </citation>
    <scope>NUCLEOTIDE SEQUENCE</scope>
</reference>
<dbReference type="OrthoDB" id="1923667at2759"/>
<dbReference type="PIRSF" id="PIRSF006402">
    <property type="entry name" value="UCP006402_thioredoxin"/>
    <property type="match status" value="1"/>
</dbReference>
<name>A0A8S1J2G4_9CHLO</name>
<dbReference type="InterPro" id="IPR012341">
    <property type="entry name" value="6hp_glycosidase-like_sf"/>
</dbReference>
<dbReference type="SUPFAM" id="SSF48208">
    <property type="entry name" value="Six-hairpin glycosidases"/>
    <property type="match status" value="1"/>
</dbReference>
<keyword evidence="3" id="KW-1185">Reference proteome</keyword>
<dbReference type="Gene3D" id="1.50.10.10">
    <property type="match status" value="1"/>
</dbReference>
<dbReference type="SUPFAM" id="SSF52833">
    <property type="entry name" value="Thioredoxin-like"/>
    <property type="match status" value="1"/>
</dbReference>
<dbReference type="Proteomes" id="UP000708148">
    <property type="component" value="Unassembled WGS sequence"/>
</dbReference>
<dbReference type="EMBL" id="CAJHUC010001153">
    <property type="protein sequence ID" value="CAD7700012.1"/>
    <property type="molecule type" value="Genomic_DNA"/>
</dbReference>
<evidence type="ECO:0000259" key="1">
    <source>
        <dbReference type="Pfam" id="PF03190"/>
    </source>
</evidence>
<dbReference type="InterPro" id="IPR024705">
    <property type="entry name" value="Ssp411"/>
</dbReference>
<dbReference type="Pfam" id="PF03190">
    <property type="entry name" value="Thioredox_DsbH"/>
    <property type="match status" value="1"/>
</dbReference>
<dbReference type="PANTHER" id="PTHR42899:SF1">
    <property type="entry name" value="SPERMATOGENESIS-ASSOCIATED PROTEIN 20"/>
    <property type="match status" value="1"/>
</dbReference>
<gene>
    <name evidence="2" type="ORF">OSTQU699_LOCUS5371</name>
</gene>
<evidence type="ECO:0000313" key="3">
    <source>
        <dbReference type="Proteomes" id="UP000708148"/>
    </source>
</evidence>
<feature type="non-terminal residue" evidence="2">
    <location>
        <position position="629"/>
    </location>
</feature>
<proteinExistence type="predicted"/>
<organism evidence="2 3">
    <name type="scientific">Ostreobium quekettii</name>
    <dbReference type="NCBI Taxonomy" id="121088"/>
    <lineage>
        <taxon>Eukaryota</taxon>
        <taxon>Viridiplantae</taxon>
        <taxon>Chlorophyta</taxon>
        <taxon>core chlorophytes</taxon>
        <taxon>Ulvophyceae</taxon>
        <taxon>TCBD clade</taxon>
        <taxon>Bryopsidales</taxon>
        <taxon>Ostreobineae</taxon>
        <taxon>Ostreobiaceae</taxon>
        <taxon>Ostreobium</taxon>
    </lineage>
</organism>
<feature type="domain" description="Spermatogenesis-associated protein 20-like TRX" evidence="1">
    <location>
        <begin position="17"/>
        <end position="178"/>
    </location>
</feature>
<protein>
    <recommendedName>
        <fullName evidence="1">Spermatogenesis-associated protein 20-like TRX domain-containing protein</fullName>
    </recommendedName>
</protein>
<dbReference type="AlphaFoldDB" id="A0A8S1J2G4"/>
<comment type="caution">
    <text evidence="2">The sequence shown here is derived from an EMBL/GenBank/DDBJ whole genome shotgun (WGS) entry which is preliminary data.</text>
</comment>
<dbReference type="InterPro" id="IPR004879">
    <property type="entry name" value="Ssp411-like_TRX"/>
</dbReference>
<evidence type="ECO:0000313" key="2">
    <source>
        <dbReference type="EMBL" id="CAD7700012.1"/>
    </source>
</evidence>
<dbReference type="Gene3D" id="3.40.30.10">
    <property type="entry name" value="Glutaredoxin"/>
    <property type="match status" value="1"/>
</dbReference>
<dbReference type="InterPro" id="IPR036249">
    <property type="entry name" value="Thioredoxin-like_sf"/>
</dbReference>
<dbReference type="CDD" id="cd02955">
    <property type="entry name" value="SSP411"/>
    <property type="match status" value="1"/>
</dbReference>
<accession>A0A8S1J2G4</accession>
<sequence length="629" mass="69721">MATSGGEPDGKGEHRHTNRLEAEESPYLLQHAHNPVDWYPWGEEAFEKARSEDKPIFLSVGYSTCHWCHVMERESFENETVAAVMNEKFVNIKVDREERPDVDKVYMTFVQATSGGGGWPMSVFLTPDLKPFYGATYFPPDDRYGLPGFMTILNRVSGLWASKRTELADQGATVIEQLADAVVPALPEGNEIETLAASVIEECAGHFERSFDSARGGFGSAPKFPRPCELNLLVCQYMRKKADEPSLADKLLHIIQFTLAAMAKGGIYDHVGGGFHRYSVDEHWHVPHFEKMLYDNPQLAVTYLSGFQLTGDRRWAVVVRGVLDYLRRDMMHPDGGLYSAEDADSLDPVAGKKGEGTFYIWSFDEIDAILGPAKAKIFGSHYYVKREGNCDLSARSDPHKEFVGKNCLIERHSVSETATQFGVGELEVEKLLASCRQALHEARAKRPRPHLDNKVVAAWNGMAISAFALAARVLKSESPPVEPCFPVDGVDPSEYLSVAHKAAEFVRQHLWDDATGLLRRSFCKGPSSVSGFADDYACVVAGLLDLYEASGKLDCLKWATQLQERMNELFWDDKAGGYYSTSGKDPSILLRVKEDYDGAEPAASSIAASNLLRLGSMLNSDAYKTLGVT</sequence>
<dbReference type="GO" id="GO:0009507">
    <property type="term" value="C:chloroplast"/>
    <property type="evidence" value="ECO:0007669"/>
    <property type="project" value="TreeGrafter"/>
</dbReference>
<dbReference type="InterPro" id="IPR008928">
    <property type="entry name" value="6-hairpin_glycosidase_sf"/>
</dbReference>